<evidence type="ECO:0000256" key="1">
    <source>
        <dbReference type="ARBA" id="ARBA00023125"/>
    </source>
</evidence>
<protein>
    <submittedName>
        <fullName evidence="4">TetR family transcriptional regulator</fullName>
    </submittedName>
</protein>
<dbReference type="Pfam" id="PF00440">
    <property type="entry name" value="TetR_N"/>
    <property type="match status" value="1"/>
</dbReference>
<dbReference type="GO" id="GO:0003700">
    <property type="term" value="F:DNA-binding transcription factor activity"/>
    <property type="evidence" value="ECO:0007669"/>
    <property type="project" value="TreeGrafter"/>
</dbReference>
<gene>
    <name evidence="4" type="ORF">CLV43_103742</name>
</gene>
<dbReference type="InterPro" id="IPR009057">
    <property type="entry name" value="Homeodomain-like_sf"/>
</dbReference>
<evidence type="ECO:0000256" key="2">
    <source>
        <dbReference type="PROSITE-ProRule" id="PRU00335"/>
    </source>
</evidence>
<dbReference type="GO" id="GO:0000976">
    <property type="term" value="F:transcription cis-regulatory region binding"/>
    <property type="evidence" value="ECO:0007669"/>
    <property type="project" value="TreeGrafter"/>
</dbReference>
<dbReference type="AlphaFoldDB" id="A0A2T0TEB4"/>
<dbReference type="Proteomes" id="UP000239494">
    <property type="component" value="Unassembled WGS sequence"/>
</dbReference>
<sequence length="206" mass="22445">MRTTRRKYAARLPPEQRRDQLLDGALRLIGDGFGVLTMEAVAREAGVTKPVLYEQFANRAEVVDALLAREAERATEQVLAALPVDFAERGPEDAFAHAVEVFVRAVLEAPERWRLVLMPPDGTPREFRARVEEVRAGLLAQVEALAALGLQTRGGPADVDPELLGHAMLALGEMAGRLVLTDSAHFTPERVVAFVGRIAHLLPGGE</sequence>
<dbReference type="InterPro" id="IPR001647">
    <property type="entry name" value="HTH_TetR"/>
</dbReference>
<accession>A0A2T0TEB4</accession>
<reference evidence="4 5" key="1">
    <citation type="submission" date="2018-03" db="EMBL/GenBank/DDBJ databases">
        <title>Genomic Encyclopedia of Archaeal and Bacterial Type Strains, Phase II (KMG-II): from individual species to whole genera.</title>
        <authorList>
            <person name="Goeker M."/>
        </authorList>
    </citation>
    <scope>NUCLEOTIDE SEQUENCE [LARGE SCALE GENOMIC DNA]</scope>
    <source>
        <strain evidence="4 5">DSM 44720</strain>
    </source>
</reference>
<comment type="caution">
    <text evidence="4">The sequence shown here is derived from an EMBL/GenBank/DDBJ whole genome shotgun (WGS) entry which is preliminary data.</text>
</comment>
<feature type="DNA-binding region" description="H-T-H motif" evidence="2">
    <location>
        <begin position="37"/>
        <end position="56"/>
    </location>
</feature>
<dbReference type="PANTHER" id="PTHR30055:SF209">
    <property type="entry name" value="POSSIBLE TRANSCRIPTIONAL REGULATORY PROTEIN (PROBABLY TETR-FAMILY)"/>
    <property type="match status" value="1"/>
</dbReference>
<dbReference type="PANTHER" id="PTHR30055">
    <property type="entry name" value="HTH-TYPE TRANSCRIPTIONAL REGULATOR RUTR"/>
    <property type="match status" value="1"/>
</dbReference>
<dbReference type="SUPFAM" id="SSF48498">
    <property type="entry name" value="Tetracyclin repressor-like, C-terminal domain"/>
    <property type="match status" value="1"/>
</dbReference>
<keyword evidence="5" id="KW-1185">Reference proteome</keyword>
<feature type="domain" description="HTH tetR-type" evidence="3">
    <location>
        <begin position="15"/>
        <end position="74"/>
    </location>
</feature>
<evidence type="ECO:0000259" key="3">
    <source>
        <dbReference type="PROSITE" id="PS50977"/>
    </source>
</evidence>
<dbReference type="RefSeq" id="WP_170155831.1">
    <property type="nucleotide sequence ID" value="NZ_PVTF01000003.1"/>
</dbReference>
<evidence type="ECO:0000313" key="4">
    <source>
        <dbReference type="EMBL" id="PRY43991.1"/>
    </source>
</evidence>
<keyword evidence="1 2" id="KW-0238">DNA-binding</keyword>
<evidence type="ECO:0000313" key="5">
    <source>
        <dbReference type="Proteomes" id="UP000239494"/>
    </source>
</evidence>
<organism evidence="4 5">
    <name type="scientific">Umezawaea tangerina</name>
    <dbReference type="NCBI Taxonomy" id="84725"/>
    <lineage>
        <taxon>Bacteria</taxon>
        <taxon>Bacillati</taxon>
        <taxon>Actinomycetota</taxon>
        <taxon>Actinomycetes</taxon>
        <taxon>Pseudonocardiales</taxon>
        <taxon>Pseudonocardiaceae</taxon>
        <taxon>Umezawaea</taxon>
    </lineage>
</organism>
<dbReference type="PROSITE" id="PS50977">
    <property type="entry name" value="HTH_TETR_2"/>
    <property type="match status" value="1"/>
</dbReference>
<proteinExistence type="predicted"/>
<name>A0A2T0TEB4_9PSEU</name>
<dbReference type="EMBL" id="PVTF01000003">
    <property type="protein sequence ID" value="PRY43991.1"/>
    <property type="molecule type" value="Genomic_DNA"/>
</dbReference>
<dbReference type="InterPro" id="IPR036271">
    <property type="entry name" value="Tet_transcr_reg_TetR-rel_C_sf"/>
</dbReference>
<dbReference type="Gene3D" id="1.10.357.10">
    <property type="entry name" value="Tetracycline Repressor, domain 2"/>
    <property type="match status" value="1"/>
</dbReference>
<dbReference type="InterPro" id="IPR050109">
    <property type="entry name" value="HTH-type_TetR-like_transc_reg"/>
</dbReference>
<dbReference type="SUPFAM" id="SSF46689">
    <property type="entry name" value="Homeodomain-like"/>
    <property type="match status" value="1"/>
</dbReference>